<name>A0A9D5BUC4_9LILI</name>
<accession>A0A9D5BUC4</accession>
<keyword evidence="4" id="KW-0325">Glycoprotein</keyword>
<evidence type="ECO:0000256" key="2">
    <source>
        <dbReference type="ARBA" id="ARBA00022729"/>
    </source>
</evidence>
<gene>
    <name evidence="5" type="ORF">J5N97_001166</name>
</gene>
<reference evidence="5 6" key="1">
    <citation type="journal article" date="2022" name="Hortic Res">
        <title>The genome of Dioscorea zingiberensis sheds light on the biosynthesis, origin and evolution of the medicinally important diosgenin saponins.</title>
        <authorList>
            <person name="Li Y."/>
            <person name="Tan C."/>
            <person name="Li Z."/>
            <person name="Guo J."/>
            <person name="Li S."/>
            <person name="Chen X."/>
            <person name="Wang C."/>
            <person name="Dai X."/>
            <person name="Yang H."/>
            <person name="Song W."/>
            <person name="Hou L."/>
            <person name="Xu J."/>
            <person name="Tong Z."/>
            <person name="Xu A."/>
            <person name="Yuan X."/>
            <person name="Wang W."/>
            <person name="Yang Q."/>
            <person name="Chen L."/>
            <person name="Sun Z."/>
            <person name="Wang K."/>
            <person name="Pan B."/>
            <person name="Chen J."/>
            <person name="Bao Y."/>
            <person name="Liu F."/>
            <person name="Qi X."/>
            <person name="Gang D.R."/>
            <person name="Wen J."/>
            <person name="Li J."/>
        </authorList>
    </citation>
    <scope>NUCLEOTIDE SEQUENCE [LARGE SCALE GENOMIC DNA]</scope>
    <source>
        <strain evidence="5">Dzin_1.0</strain>
    </source>
</reference>
<protein>
    <recommendedName>
        <fullName evidence="7">GDSL esterase/lipase</fullName>
    </recommendedName>
</protein>
<evidence type="ECO:0008006" key="7">
    <source>
        <dbReference type="Google" id="ProtNLM"/>
    </source>
</evidence>
<dbReference type="GO" id="GO:0016788">
    <property type="term" value="F:hydrolase activity, acting on ester bonds"/>
    <property type="evidence" value="ECO:0007669"/>
    <property type="project" value="InterPro"/>
</dbReference>
<proteinExistence type="inferred from homology"/>
<dbReference type="Proteomes" id="UP001085076">
    <property type="component" value="Unassembled WGS sequence"/>
</dbReference>
<comment type="similarity">
    <text evidence="1">Belongs to the 'GDSL' lipolytic enzyme family.</text>
</comment>
<sequence length="395" mass="43225">MITSVVSSNSFVMSQLSILYTSFIILLNSFRPVAGGCFTSIFSFGDSFTDTGNLKASGTSNPIINFPYGETYFHHPTGRCSDGRLIVDFIAEAAGLPLLPPYLLGPDEHRDFRKGVNFAVVGATALEISFFVDKGISLPVTNYSLGSQLEWFKLLLPSLCSSNSECKNVLGNALFLMGEIGGNDYFNVLGDGRSLEETKTFVPLVVNAISSAIISVIELGARTLLVPGIVPFGCIPANLVSFRSSNSEDYDQETGCIKWLNEFAVYHNLLLIKELDRLRKMHPHANIIYADCYQAAMPIFQSPEKYGFQNSPLLACCGGGGLYNYNSSCLCGELGSTVCLEPSRYVSWDGLHFTEAAYKIIAAGLLQGKYTNPPFTKTCALFETIENLEFSRNTY</sequence>
<dbReference type="PANTHER" id="PTHR22835:SF663">
    <property type="entry name" value="LIPASE-LIKE"/>
    <property type="match status" value="1"/>
</dbReference>
<dbReference type="Pfam" id="PF00657">
    <property type="entry name" value="Lipase_GDSL"/>
    <property type="match status" value="1"/>
</dbReference>
<keyword evidence="3" id="KW-0378">Hydrolase</keyword>
<organism evidence="5 6">
    <name type="scientific">Dioscorea zingiberensis</name>
    <dbReference type="NCBI Taxonomy" id="325984"/>
    <lineage>
        <taxon>Eukaryota</taxon>
        <taxon>Viridiplantae</taxon>
        <taxon>Streptophyta</taxon>
        <taxon>Embryophyta</taxon>
        <taxon>Tracheophyta</taxon>
        <taxon>Spermatophyta</taxon>
        <taxon>Magnoliopsida</taxon>
        <taxon>Liliopsida</taxon>
        <taxon>Dioscoreales</taxon>
        <taxon>Dioscoreaceae</taxon>
        <taxon>Dioscorea</taxon>
    </lineage>
</organism>
<dbReference type="AlphaFoldDB" id="A0A9D5BUC4"/>
<keyword evidence="6" id="KW-1185">Reference proteome</keyword>
<evidence type="ECO:0000313" key="5">
    <source>
        <dbReference type="EMBL" id="KAJ0960954.1"/>
    </source>
</evidence>
<dbReference type="CDD" id="cd01837">
    <property type="entry name" value="SGNH_plant_lipase_like"/>
    <property type="match status" value="1"/>
</dbReference>
<keyword evidence="2" id="KW-0732">Signal</keyword>
<dbReference type="InterPro" id="IPR001087">
    <property type="entry name" value="GDSL"/>
</dbReference>
<evidence type="ECO:0000256" key="3">
    <source>
        <dbReference type="ARBA" id="ARBA00022801"/>
    </source>
</evidence>
<dbReference type="OrthoDB" id="1600564at2759"/>
<dbReference type="Gene3D" id="3.40.50.1110">
    <property type="entry name" value="SGNH hydrolase"/>
    <property type="match status" value="1"/>
</dbReference>
<evidence type="ECO:0000256" key="4">
    <source>
        <dbReference type="ARBA" id="ARBA00023180"/>
    </source>
</evidence>
<dbReference type="PANTHER" id="PTHR22835">
    <property type="entry name" value="ZINC FINGER FYVE DOMAIN CONTAINING PROTEIN"/>
    <property type="match status" value="1"/>
</dbReference>
<evidence type="ECO:0000256" key="1">
    <source>
        <dbReference type="ARBA" id="ARBA00008668"/>
    </source>
</evidence>
<dbReference type="EMBL" id="JAGGNH010000050">
    <property type="protein sequence ID" value="KAJ0960954.1"/>
    <property type="molecule type" value="Genomic_DNA"/>
</dbReference>
<dbReference type="InterPro" id="IPR036514">
    <property type="entry name" value="SGNH_hydro_sf"/>
</dbReference>
<comment type="caution">
    <text evidence="5">The sequence shown here is derived from an EMBL/GenBank/DDBJ whole genome shotgun (WGS) entry which is preliminary data.</text>
</comment>
<dbReference type="InterPro" id="IPR035669">
    <property type="entry name" value="SGNH_plant_lipase-like"/>
</dbReference>
<evidence type="ECO:0000313" key="6">
    <source>
        <dbReference type="Proteomes" id="UP001085076"/>
    </source>
</evidence>
<dbReference type="SUPFAM" id="SSF52266">
    <property type="entry name" value="SGNH hydrolase"/>
    <property type="match status" value="1"/>
</dbReference>